<comment type="caution">
    <text evidence="1">The sequence shown here is derived from an EMBL/GenBank/DDBJ whole genome shotgun (WGS) entry which is preliminary data.</text>
</comment>
<protein>
    <recommendedName>
        <fullName evidence="3">PglZ domain-containing protein</fullName>
    </recommendedName>
</protein>
<reference evidence="1 2" key="1">
    <citation type="submission" date="2016-11" db="EMBL/GenBank/DDBJ databases">
        <title>Draft Genome Sequences of Nine Cyanobacterial Strains from Diverse Habitats.</title>
        <authorList>
            <person name="Zhu T."/>
            <person name="Hou S."/>
            <person name="Lu X."/>
            <person name="Hess W.R."/>
        </authorList>
    </citation>
    <scope>NUCLEOTIDE SEQUENCE [LARGE SCALE GENOMIC DNA]</scope>
    <source>
        <strain evidence="1 2">NIES-592</strain>
    </source>
</reference>
<evidence type="ECO:0000313" key="1">
    <source>
        <dbReference type="EMBL" id="OKH12213.1"/>
    </source>
</evidence>
<dbReference type="Proteomes" id="UP000186391">
    <property type="component" value="Unassembled WGS sequence"/>
</dbReference>
<sequence>MMNIVLDPTELYDIPPDYIPITTEVEWIKSFGVTNSRYWVRGKRLCEWAEAWLRAWNKTDAIIEIKLHPRRRFAALFDTVPVPEEWSDTQLLILLAKLDSYPQNPVAHWLAEITGDEQIWFAQPAISHLAAWLAIQVPQEYRILELVWQRQFQKHELAIYYQTDDKLSLLRRWLGIATPVIPNLGKYPLPIPDFLYEEFDAYWEELLYNTEGKILEDIIPTQVVGMERIAKIAHKVLQNRPHWINKVRETKVTPYLGHQQQLELGKLSPPQSLPIDATPTEALEWVTQKYLPFRRWEIIVNQPALDQRISDRLADSFVNWILEHYPQMTLDSVENSYLNYSVAAKVQNLCRESPVLWVVVDGLGWLDHLELLSYLTQNHQLALETDLQPRFSILPTKTEYAKWSLYAQLLPCDAAWVADAGKAFAKMGMGKRYTDRRIDQLYNALRKKTHKLYCWDTDTFDNLYHSQTDWQSLYTLDRPHTLEGIAKKINYCVQQYPKPEELRIVIASDHGQVMGTQDKISHCPPELEPKGRMAIGKTDDPRFVVLECDRYHLPDDISIVRSAASLGAFNYTNNKQIIGSHGGLFPEEVVVGVSVLRKSIQRAKVYISCRGEGKSRQPGELEITIDNPNSVPLTNLCLYIPELPAFNSGKSLEQQIPANQRIHFPITIPEVPELPPSHERNYLSLSGELTFRFANLEPGSTTLASDSQLKINQLFSSGFNIDEFL</sequence>
<dbReference type="SUPFAM" id="SSF53649">
    <property type="entry name" value="Alkaline phosphatase-like"/>
    <property type="match status" value="1"/>
</dbReference>
<proteinExistence type="predicted"/>
<dbReference type="EMBL" id="MRCA01000012">
    <property type="protein sequence ID" value="OKH12213.1"/>
    <property type="molecule type" value="Genomic_DNA"/>
</dbReference>
<dbReference type="AlphaFoldDB" id="A0A1U7GVP5"/>
<dbReference type="InterPro" id="IPR017850">
    <property type="entry name" value="Alkaline_phosphatase_core_sf"/>
</dbReference>
<gene>
    <name evidence="1" type="ORF">NIES592_18545</name>
</gene>
<evidence type="ECO:0008006" key="3">
    <source>
        <dbReference type="Google" id="ProtNLM"/>
    </source>
</evidence>
<evidence type="ECO:0000313" key="2">
    <source>
        <dbReference type="Proteomes" id="UP000186391"/>
    </source>
</evidence>
<name>A0A1U7GVP5_9CYAN</name>
<dbReference type="OrthoDB" id="498746at2"/>
<organism evidence="1 2">
    <name type="scientific">Fischerella major NIES-592</name>
    <dbReference type="NCBI Taxonomy" id="210994"/>
    <lineage>
        <taxon>Bacteria</taxon>
        <taxon>Bacillati</taxon>
        <taxon>Cyanobacteriota</taxon>
        <taxon>Cyanophyceae</taxon>
        <taxon>Nostocales</taxon>
        <taxon>Hapalosiphonaceae</taxon>
        <taxon>Fischerella</taxon>
    </lineage>
</organism>
<keyword evidence="2" id="KW-1185">Reference proteome</keyword>
<accession>A0A1U7GVP5</accession>